<evidence type="ECO:0008006" key="4">
    <source>
        <dbReference type="Google" id="ProtNLM"/>
    </source>
</evidence>
<dbReference type="Gene3D" id="1.25.10.10">
    <property type="entry name" value="Leucine-rich Repeat Variant"/>
    <property type="match status" value="1"/>
</dbReference>
<dbReference type="SUPFAM" id="SSF48371">
    <property type="entry name" value="ARM repeat"/>
    <property type="match status" value="1"/>
</dbReference>
<dbReference type="InterPro" id="IPR013878">
    <property type="entry name" value="Mo25"/>
</dbReference>
<evidence type="ECO:0000313" key="2">
    <source>
        <dbReference type="EMBL" id="KAL2050617.1"/>
    </source>
</evidence>
<evidence type="ECO:0000313" key="3">
    <source>
        <dbReference type="Proteomes" id="UP001590951"/>
    </source>
</evidence>
<accession>A0ABR4AY77</accession>
<name>A0ABR4AY77_9LECA</name>
<reference evidence="2 3" key="1">
    <citation type="submission" date="2024-09" db="EMBL/GenBank/DDBJ databases">
        <title>Rethinking Asexuality: The Enigmatic Case of Functional Sexual Genes in Lepraria (Stereocaulaceae).</title>
        <authorList>
            <person name="Doellman M."/>
            <person name="Sun Y."/>
            <person name="Barcenas-Pena A."/>
            <person name="Lumbsch H.T."/>
            <person name="Grewe F."/>
        </authorList>
    </citation>
    <scope>NUCLEOTIDE SEQUENCE [LARGE SCALE GENOMIC DNA]</scope>
    <source>
        <strain evidence="2 3">Grewe 0041</strain>
    </source>
</reference>
<dbReference type="Proteomes" id="UP001590951">
    <property type="component" value="Unassembled WGS sequence"/>
</dbReference>
<dbReference type="InterPro" id="IPR011989">
    <property type="entry name" value="ARM-like"/>
</dbReference>
<comment type="caution">
    <text evidence="2">The sequence shown here is derived from an EMBL/GenBank/DDBJ whole genome shotgun (WGS) entry which is preliminary data.</text>
</comment>
<evidence type="ECO:0000256" key="1">
    <source>
        <dbReference type="ARBA" id="ARBA00011012"/>
    </source>
</evidence>
<organism evidence="2 3">
    <name type="scientific">Lepraria finkii</name>
    <dbReference type="NCBI Taxonomy" id="1340010"/>
    <lineage>
        <taxon>Eukaryota</taxon>
        <taxon>Fungi</taxon>
        <taxon>Dikarya</taxon>
        <taxon>Ascomycota</taxon>
        <taxon>Pezizomycotina</taxon>
        <taxon>Lecanoromycetes</taxon>
        <taxon>OSLEUM clade</taxon>
        <taxon>Lecanoromycetidae</taxon>
        <taxon>Lecanorales</taxon>
        <taxon>Lecanorineae</taxon>
        <taxon>Stereocaulaceae</taxon>
        <taxon>Lepraria</taxon>
    </lineage>
</organism>
<dbReference type="InterPro" id="IPR016024">
    <property type="entry name" value="ARM-type_fold"/>
</dbReference>
<protein>
    <recommendedName>
        <fullName evidence="4">Mo25-like protein</fullName>
    </recommendedName>
</protein>
<dbReference type="PANTHER" id="PTHR10182">
    <property type="entry name" value="CALCIUM-BINDING PROTEIN 39-RELATED"/>
    <property type="match status" value="1"/>
</dbReference>
<dbReference type="PANTHER" id="PTHR10182:SF3">
    <property type="entry name" value="PROTEIN MO25"/>
    <property type="match status" value="1"/>
</dbReference>
<dbReference type="Pfam" id="PF08569">
    <property type="entry name" value="Mo25"/>
    <property type="match status" value="1"/>
</dbReference>
<sequence>MTLWTDLPLNPFAMAFFFRNKPKAEIIKPTKDLLNRLWQPPKLQKKEEEAAKLLGQLKVQLVGNQDVEAATPEYILHLVNSMIQEDFLYILAHSIHLLPFEGRKDSQAIFSTILRFRPPNSTAELSPALAYVIDERPEVIIELCRGYNHNESVMPCGVVLREILKNEDVTQIVLCDESQENESAIKITEVDENKPQSGEGVFWSFFPCIDTGAFEVSADAFSTFRDILTKHKQIVAKYLSVNFDLFFQRYHDLLIGSASYVTKRQSIKLLGEILLDRTNYAVMTQYVDRGKHLKICMNLLRHDRRMVQYEGFHVFKVFVANPNKSEEVVRILTQNRERLLRFLPTFLDDRTDDDQFNDEKAFIIRQVELLPATA</sequence>
<comment type="similarity">
    <text evidence="1">Belongs to the Mo25 family.</text>
</comment>
<dbReference type="EMBL" id="JBHFEH010000045">
    <property type="protein sequence ID" value="KAL2050617.1"/>
    <property type="molecule type" value="Genomic_DNA"/>
</dbReference>
<keyword evidence="3" id="KW-1185">Reference proteome</keyword>
<gene>
    <name evidence="2" type="ORF">ABVK25_009125</name>
</gene>
<proteinExistence type="inferred from homology"/>